<dbReference type="EMBL" id="MU859099">
    <property type="protein sequence ID" value="KAK3953829.1"/>
    <property type="molecule type" value="Genomic_DNA"/>
</dbReference>
<dbReference type="AlphaFoldDB" id="A0AAN6NXE9"/>
<evidence type="ECO:0000313" key="1">
    <source>
        <dbReference type="EMBL" id="KAK3953829.1"/>
    </source>
</evidence>
<keyword evidence="2" id="KW-1185">Reference proteome</keyword>
<gene>
    <name evidence="1" type="ORF">QBC32DRAFT_106991</name>
</gene>
<protein>
    <submittedName>
        <fullName evidence="1">Uncharacterized protein</fullName>
    </submittedName>
</protein>
<sequence>MSASIPYGHGNGMDGFINPALLTLKGAVSTQDFAVDLNDCLDMGDGGSAVSPSVVESLSTCSSLSSYAGSVTGSPNDAGYSPQGTEQDALVVAQYPMSDAPGVTMHDMAASTGQHGASEVTPVSWDMGFPMSSNEMLALQNDFCKMLDQMQSNMSQAQEGFDPDTTRTIQNLPAIMMQCCSVNTSSET</sequence>
<name>A0AAN6NXE9_9PEZI</name>
<comment type="caution">
    <text evidence="1">The sequence shown here is derived from an EMBL/GenBank/DDBJ whole genome shotgun (WGS) entry which is preliminary data.</text>
</comment>
<reference evidence="1" key="1">
    <citation type="journal article" date="2023" name="Mol. Phylogenet. Evol.">
        <title>Genome-scale phylogeny and comparative genomics of the fungal order Sordariales.</title>
        <authorList>
            <person name="Hensen N."/>
            <person name="Bonometti L."/>
            <person name="Westerberg I."/>
            <person name="Brannstrom I.O."/>
            <person name="Guillou S."/>
            <person name="Cros-Aarteil S."/>
            <person name="Calhoun S."/>
            <person name="Haridas S."/>
            <person name="Kuo A."/>
            <person name="Mondo S."/>
            <person name="Pangilinan J."/>
            <person name="Riley R."/>
            <person name="LaButti K."/>
            <person name="Andreopoulos B."/>
            <person name="Lipzen A."/>
            <person name="Chen C."/>
            <person name="Yan M."/>
            <person name="Daum C."/>
            <person name="Ng V."/>
            <person name="Clum A."/>
            <person name="Steindorff A."/>
            <person name="Ohm R.A."/>
            <person name="Martin F."/>
            <person name="Silar P."/>
            <person name="Natvig D.O."/>
            <person name="Lalanne C."/>
            <person name="Gautier V."/>
            <person name="Ament-Velasquez S.L."/>
            <person name="Kruys A."/>
            <person name="Hutchinson M.I."/>
            <person name="Powell A.J."/>
            <person name="Barry K."/>
            <person name="Miller A.N."/>
            <person name="Grigoriev I.V."/>
            <person name="Debuchy R."/>
            <person name="Gladieux P."/>
            <person name="Hiltunen Thoren M."/>
            <person name="Johannesson H."/>
        </authorList>
    </citation>
    <scope>NUCLEOTIDE SEQUENCE</scope>
    <source>
        <strain evidence="1">CBS 626.80</strain>
    </source>
</reference>
<reference evidence="1" key="2">
    <citation type="submission" date="2023-06" db="EMBL/GenBank/DDBJ databases">
        <authorList>
            <consortium name="Lawrence Berkeley National Laboratory"/>
            <person name="Mondo S.J."/>
            <person name="Hensen N."/>
            <person name="Bonometti L."/>
            <person name="Westerberg I."/>
            <person name="Brannstrom I.O."/>
            <person name="Guillou S."/>
            <person name="Cros-Aarteil S."/>
            <person name="Calhoun S."/>
            <person name="Haridas S."/>
            <person name="Kuo A."/>
            <person name="Pangilinan J."/>
            <person name="Riley R."/>
            <person name="Labutti K."/>
            <person name="Andreopoulos B."/>
            <person name="Lipzen A."/>
            <person name="Chen C."/>
            <person name="Yanf M."/>
            <person name="Daum C."/>
            <person name="Ng V."/>
            <person name="Clum A."/>
            <person name="Steindorff A."/>
            <person name="Ohm R."/>
            <person name="Martin F."/>
            <person name="Silar P."/>
            <person name="Natvig D."/>
            <person name="Lalanne C."/>
            <person name="Gautier V."/>
            <person name="Ament-Velasquez S.L."/>
            <person name="Kruys A."/>
            <person name="Hutchinson M.I."/>
            <person name="Powell A.J."/>
            <person name="Barry K."/>
            <person name="Miller A.N."/>
            <person name="Grigoriev I.V."/>
            <person name="Debuchy R."/>
            <person name="Gladieux P."/>
            <person name="Thoren M.H."/>
            <person name="Johannesson H."/>
        </authorList>
    </citation>
    <scope>NUCLEOTIDE SEQUENCE</scope>
    <source>
        <strain evidence="1">CBS 626.80</strain>
    </source>
</reference>
<organism evidence="1 2">
    <name type="scientific">Pseudoneurospora amorphoporcata</name>
    <dbReference type="NCBI Taxonomy" id="241081"/>
    <lineage>
        <taxon>Eukaryota</taxon>
        <taxon>Fungi</taxon>
        <taxon>Dikarya</taxon>
        <taxon>Ascomycota</taxon>
        <taxon>Pezizomycotina</taxon>
        <taxon>Sordariomycetes</taxon>
        <taxon>Sordariomycetidae</taxon>
        <taxon>Sordariales</taxon>
        <taxon>Sordariaceae</taxon>
        <taxon>Pseudoneurospora</taxon>
    </lineage>
</organism>
<proteinExistence type="predicted"/>
<dbReference type="Proteomes" id="UP001303222">
    <property type="component" value="Unassembled WGS sequence"/>
</dbReference>
<accession>A0AAN6NXE9</accession>
<evidence type="ECO:0000313" key="2">
    <source>
        <dbReference type="Proteomes" id="UP001303222"/>
    </source>
</evidence>